<keyword evidence="1" id="KW-0547">Nucleotide-binding</keyword>
<dbReference type="Pfam" id="PF05970">
    <property type="entry name" value="PIF1"/>
    <property type="match status" value="1"/>
</dbReference>
<dbReference type="InterPro" id="IPR027417">
    <property type="entry name" value="P-loop_NTPase"/>
</dbReference>
<keyword evidence="5" id="KW-1185">Reference proteome</keyword>
<dbReference type="GO" id="GO:0000723">
    <property type="term" value="P:telomere maintenance"/>
    <property type="evidence" value="ECO:0007669"/>
    <property type="project" value="InterPro"/>
</dbReference>
<dbReference type="Gene3D" id="3.40.50.300">
    <property type="entry name" value="P-loop containing nucleotide triphosphate hydrolases"/>
    <property type="match status" value="1"/>
</dbReference>
<dbReference type="SUPFAM" id="SSF52540">
    <property type="entry name" value="P-loop containing nucleoside triphosphate hydrolases"/>
    <property type="match status" value="1"/>
</dbReference>
<gene>
    <name evidence="4" type="ORF">SLEP1_g25620</name>
</gene>
<dbReference type="GO" id="GO:0005524">
    <property type="term" value="F:ATP binding"/>
    <property type="evidence" value="ECO:0007669"/>
    <property type="project" value="UniProtKB-KW"/>
</dbReference>
<evidence type="ECO:0000313" key="4">
    <source>
        <dbReference type="EMBL" id="GKV14803.1"/>
    </source>
</evidence>
<dbReference type="Pfam" id="PF14214">
    <property type="entry name" value="Helitron_like_N"/>
    <property type="match status" value="1"/>
</dbReference>
<dbReference type="GO" id="GO:0006310">
    <property type="term" value="P:DNA recombination"/>
    <property type="evidence" value="ECO:0007669"/>
    <property type="project" value="UniProtKB-KW"/>
</dbReference>
<feature type="domain" description="Helitron helicase-like" evidence="3">
    <location>
        <begin position="127"/>
        <end position="290"/>
    </location>
</feature>
<proteinExistence type="inferred from homology"/>
<evidence type="ECO:0000259" key="3">
    <source>
        <dbReference type="Pfam" id="PF14214"/>
    </source>
</evidence>
<dbReference type="InterPro" id="IPR010285">
    <property type="entry name" value="DNA_helicase_pif1-like_DEAD"/>
</dbReference>
<feature type="domain" description="DNA helicase Pif1-like DEAD-box helicase" evidence="2">
    <location>
        <begin position="576"/>
        <end position="648"/>
    </location>
</feature>
<organism evidence="4 5">
    <name type="scientific">Rubroshorea leprosula</name>
    <dbReference type="NCBI Taxonomy" id="152421"/>
    <lineage>
        <taxon>Eukaryota</taxon>
        <taxon>Viridiplantae</taxon>
        <taxon>Streptophyta</taxon>
        <taxon>Embryophyta</taxon>
        <taxon>Tracheophyta</taxon>
        <taxon>Spermatophyta</taxon>
        <taxon>Magnoliopsida</taxon>
        <taxon>eudicotyledons</taxon>
        <taxon>Gunneridae</taxon>
        <taxon>Pentapetalae</taxon>
        <taxon>rosids</taxon>
        <taxon>malvids</taxon>
        <taxon>Malvales</taxon>
        <taxon>Dipterocarpaceae</taxon>
        <taxon>Rubroshorea</taxon>
    </lineage>
</organism>
<dbReference type="EC" id="5.6.2.3" evidence="1"/>
<comment type="caution">
    <text evidence="4">The sequence shown here is derived from an EMBL/GenBank/DDBJ whole genome shotgun (WGS) entry which is preliminary data.</text>
</comment>
<name>A0AAV5JQQ4_9ROSI</name>
<keyword evidence="1" id="KW-0067">ATP-binding</keyword>
<comment type="cofactor">
    <cofactor evidence="1">
        <name>Mg(2+)</name>
        <dbReference type="ChEBI" id="CHEBI:18420"/>
    </cofactor>
</comment>
<dbReference type="PANTHER" id="PTHR45786">
    <property type="entry name" value="DNA BINDING PROTEIN-LIKE"/>
    <property type="match status" value="1"/>
</dbReference>
<dbReference type="InterPro" id="IPR025476">
    <property type="entry name" value="Helitron_helicase-like"/>
</dbReference>
<dbReference type="Proteomes" id="UP001054252">
    <property type="component" value="Unassembled WGS sequence"/>
</dbReference>
<protein>
    <recommendedName>
        <fullName evidence="1">ATP-dependent DNA helicase</fullName>
        <ecNumber evidence="1">5.6.2.3</ecNumber>
    </recommendedName>
</protein>
<dbReference type="GO" id="GO:0016787">
    <property type="term" value="F:hydrolase activity"/>
    <property type="evidence" value="ECO:0007669"/>
    <property type="project" value="UniProtKB-KW"/>
</dbReference>
<evidence type="ECO:0000256" key="1">
    <source>
        <dbReference type="RuleBase" id="RU363044"/>
    </source>
</evidence>
<sequence>MFDTHNPIVQVFRSTRDRFKNSDNVELGIRLIGRRESDPKTYERPTTSEVVALIVRDLGNCEVGRDVVVEHKYEGLKRITELHPLFMALQYPILFPYGEDGYHVGIPYHKNEGKRKTKRQTLTMTEYYGYIIQFRRNEGNTLILGGRLFQQFVVDAFIAIEEEHLRYVRNEQDKWRMELYKNVCDVIVRGDTMAESVGKRIILPSSFTGSPRYMIQNYQDAMAICRSLGYPDLCITFTSNGKWPKIKYMLNKIPGQDVENRPDIEARVFKLKLQQLMKDITEKKAFGTVIGGCEACWRIFHFDIHYRNPSVMRLFFHLKDEQKMVLRDSQSLTEAIEQEGVKDTMFTKWMEMNVENKEARSLTYAEFPTKFVWNGKEWTKRKRGRTIGRITYAHPTSGERYYLHILLNVIRGPRTYEELKNVNGTQHTTFKQACYAFGLISDDKEWNDAIDEARHWTIGPQLRELFITILLFCEVNDPIQFWEVNCKTLSEDIPFKLVHQFNFPNLKFTEDQIKNYCLLELERMQNRSGKSLSDYNGMPLPNMNLLFGADNRLIKEELNYDIRKMKADHDNFYISLNNQQREIYHRILDAVEQKEGGIFFVYGHEGIGKTFLYKTILSRLRSERKIALAVASSGIASLLLLGGRTAHS</sequence>
<keyword evidence="1" id="KW-0234">DNA repair</keyword>
<comment type="catalytic activity">
    <reaction evidence="1">
        <text>ATP + H2O = ADP + phosphate + H(+)</text>
        <dbReference type="Rhea" id="RHEA:13065"/>
        <dbReference type="ChEBI" id="CHEBI:15377"/>
        <dbReference type="ChEBI" id="CHEBI:15378"/>
        <dbReference type="ChEBI" id="CHEBI:30616"/>
        <dbReference type="ChEBI" id="CHEBI:43474"/>
        <dbReference type="ChEBI" id="CHEBI:456216"/>
        <dbReference type="EC" id="5.6.2.3"/>
    </reaction>
</comment>
<reference evidence="4 5" key="1">
    <citation type="journal article" date="2021" name="Commun. Biol.">
        <title>The genome of Shorea leprosula (Dipterocarpaceae) highlights the ecological relevance of drought in aseasonal tropical rainforests.</title>
        <authorList>
            <person name="Ng K.K.S."/>
            <person name="Kobayashi M.J."/>
            <person name="Fawcett J.A."/>
            <person name="Hatakeyama M."/>
            <person name="Paape T."/>
            <person name="Ng C.H."/>
            <person name="Ang C.C."/>
            <person name="Tnah L.H."/>
            <person name="Lee C.T."/>
            <person name="Nishiyama T."/>
            <person name="Sese J."/>
            <person name="O'Brien M.J."/>
            <person name="Copetti D."/>
            <person name="Mohd Noor M.I."/>
            <person name="Ong R.C."/>
            <person name="Putra M."/>
            <person name="Sireger I.Z."/>
            <person name="Indrioko S."/>
            <person name="Kosugi Y."/>
            <person name="Izuno A."/>
            <person name="Isagi Y."/>
            <person name="Lee S.L."/>
            <person name="Shimizu K.K."/>
        </authorList>
    </citation>
    <scope>NUCLEOTIDE SEQUENCE [LARGE SCALE GENOMIC DNA]</scope>
    <source>
        <strain evidence="4">214</strain>
    </source>
</reference>
<accession>A0AAV5JQQ4</accession>
<keyword evidence="1" id="KW-0378">Hydrolase</keyword>
<evidence type="ECO:0000259" key="2">
    <source>
        <dbReference type="Pfam" id="PF05970"/>
    </source>
</evidence>
<dbReference type="PANTHER" id="PTHR45786:SF74">
    <property type="entry name" value="ATP-DEPENDENT DNA HELICASE"/>
    <property type="match status" value="1"/>
</dbReference>
<dbReference type="AlphaFoldDB" id="A0AAV5JQQ4"/>
<keyword evidence="1" id="KW-0347">Helicase</keyword>
<dbReference type="GO" id="GO:0043139">
    <property type="term" value="F:5'-3' DNA helicase activity"/>
    <property type="evidence" value="ECO:0007669"/>
    <property type="project" value="UniProtKB-EC"/>
</dbReference>
<dbReference type="GO" id="GO:0006281">
    <property type="term" value="P:DNA repair"/>
    <property type="evidence" value="ECO:0007669"/>
    <property type="project" value="UniProtKB-KW"/>
</dbReference>
<dbReference type="EMBL" id="BPVZ01000041">
    <property type="protein sequence ID" value="GKV14803.1"/>
    <property type="molecule type" value="Genomic_DNA"/>
</dbReference>
<comment type="similarity">
    <text evidence="1">Belongs to the helicase family.</text>
</comment>
<keyword evidence="1" id="KW-0227">DNA damage</keyword>
<keyword evidence="1" id="KW-0233">DNA recombination</keyword>
<evidence type="ECO:0000313" key="5">
    <source>
        <dbReference type="Proteomes" id="UP001054252"/>
    </source>
</evidence>